<dbReference type="PANTHER" id="PTHR31496:SF25">
    <property type="entry name" value="TRANSCRIPTION FACTOR KAN3-RELATED"/>
    <property type="match status" value="1"/>
</dbReference>
<comment type="caution">
    <text evidence="6">The sequence shown here is derived from an EMBL/GenBank/DDBJ whole genome shotgun (WGS) entry which is preliminary data.</text>
</comment>
<evidence type="ECO:0000313" key="7">
    <source>
        <dbReference type="Proteomes" id="UP001371456"/>
    </source>
</evidence>
<dbReference type="GO" id="GO:0005634">
    <property type="term" value="C:nucleus"/>
    <property type="evidence" value="ECO:0007669"/>
    <property type="project" value="UniProtKB-SubCell"/>
</dbReference>
<reference evidence="6 7" key="1">
    <citation type="submission" date="2024-02" db="EMBL/GenBank/DDBJ databases">
        <title>de novo genome assembly of Solanum bulbocastanum strain 11H21.</title>
        <authorList>
            <person name="Hosaka A.J."/>
        </authorList>
    </citation>
    <scope>NUCLEOTIDE SEQUENCE [LARGE SCALE GENOMIC DNA]</scope>
    <source>
        <tissue evidence="6">Young leaves</tissue>
    </source>
</reference>
<gene>
    <name evidence="6" type="ORF">RDI58_013773</name>
</gene>
<keyword evidence="7" id="KW-1185">Reference proteome</keyword>
<dbReference type="Proteomes" id="UP001371456">
    <property type="component" value="Unassembled WGS sequence"/>
</dbReference>
<protein>
    <submittedName>
        <fullName evidence="6">Uncharacterized protein</fullName>
    </submittedName>
</protein>
<dbReference type="GO" id="GO:0006355">
    <property type="term" value="P:regulation of DNA-templated transcription"/>
    <property type="evidence" value="ECO:0007669"/>
    <property type="project" value="InterPro"/>
</dbReference>
<dbReference type="AlphaFoldDB" id="A0AAN8YI26"/>
<dbReference type="SUPFAM" id="SSF46689">
    <property type="entry name" value="Homeodomain-like"/>
    <property type="match status" value="1"/>
</dbReference>
<evidence type="ECO:0000256" key="2">
    <source>
        <dbReference type="ARBA" id="ARBA00023015"/>
    </source>
</evidence>
<feature type="compositionally biased region" description="Polar residues" evidence="5">
    <location>
        <begin position="40"/>
        <end position="51"/>
    </location>
</feature>
<comment type="subcellular location">
    <subcellularLocation>
        <location evidence="1">Nucleus</location>
    </subcellularLocation>
</comment>
<dbReference type="GO" id="GO:0010158">
    <property type="term" value="P:abaxial cell fate specification"/>
    <property type="evidence" value="ECO:0007669"/>
    <property type="project" value="InterPro"/>
</dbReference>
<dbReference type="PANTHER" id="PTHR31496">
    <property type="entry name" value="TRANSCRIPTION FACTOR KAN2-RELATED"/>
    <property type="match status" value="1"/>
</dbReference>
<evidence type="ECO:0000256" key="4">
    <source>
        <dbReference type="ARBA" id="ARBA00023242"/>
    </source>
</evidence>
<dbReference type="InterPro" id="IPR044847">
    <property type="entry name" value="KAN_fam"/>
</dbReference>
<name>A0AAN8YI26_SOLBU</name>
<organism evidence="6 7">
    <name type="scientific">Solanum bulbocastanum</name>
    <name type="common">Wild potato</name>
    <dbReference type="NCBI Taxonomy" id="147425"/>
    <lineage>
        <taxon>Eukaryota</taxon>
        <taxon>Viridiplantae</taxon>
        <taxon>Streptophyta</taxon>
        <taxon>Embryophyta</taxon>
        <taxon>Tracheophyta</taxon>
        <taxon>Spermatophyta</taxon>
        <taxon>Magnoliopsida</taxon>
        <taxon>eudicotyledons</taxon>
        <taxon>Gunneridae</taxon>
        <taxon>Pentapetalae</taxon>
        <taxon>asterids</taxon>
        <taxon>lamiids</taxon>
        <taxon>Solanales</taxon>
        <taxon>Solanaceae</taxon>
        <taxon>Solanoideae</taxon>
        <taxon>Solaneae</taxon>
        <taxon>Solanum</taxon>
    </lineage>
</organism>
<keyword evidence="2" id="KW-0805">Transcription regulation</keyword>
<keyword evidence="4" id="KW-0539">Nucleus</keyword>
<keyword evidence="3" id="KW-0804">Transcription</keyword>
<dbReference type="Gene3D" id="1.10.10.60">
    <property type="entry name" value="Homeodomain-like"/>
    <property type="match status" value="1"/>
</dbReference>
<dbReference type="GO" id="GO:0000976">
    <property type="term" value="F:transcription cis-regulatory region binding"/>
    <property type="evidence" value="ECO:0007669"/>
    <property type="project" value="InterPro"/>
</dbReference>
<evidence type="ECO:0000256" key="5">
    <source>
        <dbReference type="SAM" id="MobiDB-lite"/>
    </source>
</evidence>
<evidence type="ECO:0000256" key="3">
    <source>
        <dbReference type="ARBA" id="ARBA00023163"/>
    </source>
</evidence>
<dbReference type="InterPro" id="IPR006447">
    <property type="entry name" value="Myb_dom_plants"/>
</dbReference>
<evidence type="ECO:0000313" key="6">
    <source>
        <dbReference type="EMBL" id="KAK6789973.1"/>
    </source>
</evidence>
<dbReference type="InterPro" id="IPR009057">
    <property type="entry name" value="Homeodomain-like_sf"/>
</dbReference>
<evidence type="ECO:0000256" key="1">
    <source>
        <dbReference type="ARBA" id="ARBA00004123"/>
    </source>
</evidence>
<accession>A0AAN8YI26</accession>
<dbReference type="EMBL" id="JBANQN010000005">
    <property type="protein sequence ID" value="KAK6789973.1"/>
    <property type="molecule type" value="Genomic_DNA"/>
</dbReference>
<sequence>MSSRDMSMDTIMEDDESFVSNTNATIYGASYISGRTESLISGPNIPNSSSTSEDDCHQQQISTAGGGGGGDTCDDLIISSSASSNWFTNNKHGEVKIFNVDFRALSQSQFAQAETSSFRMLRSDDYSNVELYSARYQKQSMLNRSIAFSRKLYHTMVPEQIQVSQFQFDSSASIIYPTPIKPWIFSWRFSIEMSSYIQSVDKSKVVDSTKFQMPINRSLSENYHENQIMDRSNHQRSFSSYRFRWTNLLHDRFVEAVELLGGHERADPQSILELMDVKYLKLIHVKNHLQMYRVFRNDGAMEI</sequence>
<proteinExistence type="predicted"/>
<dbReference type="NCBIfam" id="TIGR01557">
    <property type="entry name" value="myb_SHAQKYF"/>
    <property type="match status" value="1"/>
</dbReference>
<feature type="region of interest" description="Disordered" evidence="5">
    <location>
        <begin position="40"/>
        <end position="68"/>
    </location>
</feature>